<dbReference type="AlphaFoldDB" id="A0A5M9MJW1"/>
<dbReference type="InterPro" id="IPR027267">
    <property type="entry name" value="AH/BAR_dom_sf"/>
</dbReference>
<dbReference type="VEuPathDB" id="FungiDB:EYZ11_004994"/>
<evidence type="ECO:0000256" key="1">
    <source>
        <dbReference type="SAM" id="MobiDB-lite"/>
    </source>
</evidence>
<gene>
    <name evidence="3" type="ORF">ATNIH1004_009859</name>
</gene>
<organism evidence="3 4">
    <name type="scientific">Aspergillus tanneri</name>
    <dbReference type="NCBI Taxonomy" id="1220188"/>
    <lineage>
        <taxon>Eukaryota</taxon>
        <taxon>Fungi</taxon>
        <taxon>Dikarya</taxon>
        <taxon>Ascomycota</taxon>
        <taxon>Pezizomycotina</taxon>
        <taxon>Eurotiomycetes</taxon>
        <taxon>Eurotiomycetidae</taxon>
        <taxon>Eurotiales</taxon>
        <taxon>Aspergillaceae</taxon>
        <taxon>Aspergillus</taxon>
        <taxon>Aspergillus subgen. Circumdati</taxon>
    </lineage>
</organism>
<name>A0A5M9MJW1_9EURO</name>
<dbReference type="GeneID" id="54332561"/>
<evidence type="ECO:0000313" key="4">
    <source>
        <dbReference type="Proteomes" id="UP000324241"/>
    </source>
</evidence>
<sequence length="436" mass="49588">MNVNKKFDRFKQWAGERMGGEVKTNLSDNFKALETEMNVRHEGVDRIHKSTTAYIKSVSKRSEGDDKEKTLPIAHLGASMVGYGEDFDANSEYGCSLTMLGRAEERIARIQESYISQVNSSWLESLERSLTQMKDYQAARKKLDSRRLAYDTSLSKVQKVKKEDFRMEEELRTQKVKYEEANDDVYRRMQDIKDAEAEYVADLEAFMEAQLDYHEKCTEVLLQIRNEWPSRHSQTPTLNGRRIGRARSNTAHSFQDRCEPLQEELTNGTDQRPIIRSNRSPSSHFAESRETYAPDTPPQRPILNRITTFEGPTQLRQEHSSASPHWPSRTASENAITRRNSIQNRSIPRVPADPHMDYPGEFRSQNGTSPERLYYGRSESPASSYGGEVSRRASSTTLNNAGLHKKAPPPPPPSRAKKPAPPPPPMKKTILSAGEA</sequence>
<dbReference type="Pfam" id="PF03114">
    <property type="entry name" value="BAR"/>
    <property type="match status" value="1"/>
</dbReference>
<feature type="domain" description="BAR" evidence="2">
    <location>
        <begin position="15"/>
        <end position="237"/>
    </location>
</feature>
<dbReference type="Gene3D" id="1.20.1270.60">
    <property type="entry name" value="Arfaptin homology (AH) domain/BAR domain"/>
    <property type="match status" value="1"/>
</dbReference>
<feature type="compositionally biased region" description="Low complexity" evidence="1">
    <location>
        <begin position="272"/>
        <end position="283"/>
    </location>
</feature>
<dbReference type="EMBL" id="QUQM01000005">
    <property type="protein sequence ID" value="KAA8643097.1"/>
    <property type="molecule type" value="Genomic_DNA"/>
</dbReference>
<feature type="compositionally biased region" description="Pro residues" evidence="1">
    <location>
        <begin position="408"/>
        <end position="426"/>
    </location>
</feature>
<proteinExistence type="predicted"/>
<dbReference type="CDD" id="cd07593">
    <property type="entry name" value="BAR_MUG137_fungi"/>
    <property type="match status" value="1"/>
</dbReference>
<dbReference type="VEuPathDB" id="FungiDB:EYZ11_006176"/>
<dbReference type="Proteomes" id="UP000324241">
    <property type="component" value="Unassembled WGS sequence"/>
</dbReference>
<accession>A0A5M9MJW1</accession>
<feature type="region of interest" description="Disordered" evidence="1">
    <location>
        <begin position="231"/>
        <end position="436"/>
    </location>
</feature>
<evidence type="ECO:0000259" key="2">
    <source>
        <dbReference type="PROSITE" id="PS51021"/>
    </source>
</evidence>
<evidence type="ECO:0000313" key="3">
    <source>
        <dbReference type="EMBL" id="KAA8643097.1"/>
    </source>
</evidence>
<dbReference type="SMART" id="SM00721">
    <property type="entry name" value="BAR"/>
    <property type="match status" value="1"/>
</dbReference>
<dbReference type="InterPro" id="IPR004148">
    <property type="entry name" value="BAR_dom"/>
</dbReference>
<feature type="compositionally biased region" description="Polar residues" evidence="1">
    <location>
        <begin position="305"/>
        <end position="346"/>
    </location>
</feature>
<dbReference type="GO" id="GO:0005737">
    <property type="term" value="C:cytoplasm"/>
    <property type="evidence" value="ECO:0007669"/>
    <property type="project" value="InterPro"/>
</dbReference>
<dbReference type="SUPFAM" id="SSF103657">
    <property type="entry name" value="BAR/IMD domain-like"/>
    <property type="match status" value="1"/>
</dbReference>
<protein>
    <recommendedName>
        <fullName evidence="2">BAR domain-containing protein</fullName>
    </recommendedName>
</protein>
<dbReference type="OrthoDB" id="14167at2759"/>
<reference evidence="3 4" key="1">
    <citation type="submission" date="2019-08" db="EMBL/GenBank/DDBJ databases">
        <title>The genome sequence of a newly discovered highly antifungal drug resistant Aspergillus species, Aspergillus tanneri NIH 1004.</title>
        <authorList>
            <person name="Mounaud S."/>
            <person name="Singh I."/>
            <person name="Joardar V."/>
            <person name="Pakala S."/>
            <person name="Pakala S."/>
            <person name="Venepally P."/>
            <person name="Chung J.K."/>
            <person name="Losada L."/>
            <person name="Nierman W.C."/>
        </authorList>
    </citation>
    <scope>NUCLEOTIDE SEQUENCE [LARGE SCALE GENOMIC DNA]</scope>
    <source>
        <strain evidence="3 4">NIH1004</strain>
    </source>
</reference>
<dbReference type="RefSeq" id="XP_033422459.1">
    <property type="nucleotide sequence ID" value="XM_033574441.1"/>
</dbReference>
<dbReference type="PROSITE" id="PS51021">
    <property type="entry name" value="BAR"/>
    <property type="match status" value="1"/>
</dbReference>
<comment type="caution">
    <text evidence="3">The sequence shown here is derived from an EMBL/GenBank/DDBJ whole genome shotgun (WGS) entry which is preliminary data.</text>
</comment>